<evidence type="ECO:0000256" key="5">
    <source>
        <dbReference type="ARBA" id="ARBA00050018"/>
    </source>
</evidence>
<dbReference type="AlphaFoldDB" id="G8TVV8"/>
<comment type="pathway">
    <text evidence="1">Cofactor biosynthesis; thiamine diphosphate biosynthesis.</text>
</comment>
<name>G8TVV8_SULAD</name>
<dbReference type="SUPFAM" id="SSF51905">
    <property type="entry name" value="FAD/NAD(P)-binding domain"/>
    <property type="match status" value="1"/>
</dbReference>
<keyword evidence="3 7" id="KW-0560">Oxidoreductase</keyword>
<dbReference type="NCBIfam" id="TIGR02352">
    <property type="entry name" value="thiamin_ThiO"/>
    <property type="match status" value="1"/>
</dbReference>
<dbReference type="PANTHER" id="PTHR13847">
    <property type="entry name" value="SARCOSINE DEHYDROGENASE-RELATED"/>
    <property type="match status" value="1"/>
</dbReference>
<dbReference type="GO" id="GO:0009229">
    <property type="term" value="P:thiamine diphosphate biosynthetic process"/>
    <property type="evidence" value="ECO:0007669"/>
    <property type="project" value="UniProtKB-UniPathway"/>
</dbReference>
<dbReference type="SUPFAM" id="SSF54373">
    <property type="entry name" value="FAD-linked reductases, C-terminal domain"/>
    <property type="match status" value="1"/>
</dbReference>
<dbReference type="Gene3D" id="3.30.9.10">
    <property type="entry name" value="D-Amino Acid Oxidase, subunit A, domain 2"/>
    <property type="match status" value="1"/>
</dbReference>
<dbReference type="GO" id="GO:0050660">
    <property type="term" value="F:flavin adenine dinucleotide binding"/>
    <property type="evidence" value="ECO:0007669"/>
    <property type="project" value="InterPro"/>
</dbReference>
<accession>G8TVV8</accession>
<evidence type="ECO:0000256" key="3">
    <source>
        <dbReference type="ARBA" id="ARBA00023002"/>
    </source>
</evidence>
<protein>
    <recommendedName>
        <fullName evidence="5">glycine oxidase</fullName>
        <ecNumber evidence="5">1.4.3.19</ecNumber>
    </recommendedName>
</protein>
<dbReference type="Gene3D" id="3.50.50.60">
    <property type="entry name" value="FAD/NAD(P)-binding domain"/>
    <property type="match status" value="1"/>
</dbReference>
<dbReference type="STRING" id="679936.Sulac_1305"/>
<dbReference type="InterPro" id="IPR006076">
    <property type="entry name" value="FAD-dep_OxRdtase"/>
</dbReference>
<dbReference type="KEGG" id="sap:Sulac_1305"/>
<dbReference type="EC" id="1.4.3.19" evidence="5"/>
<reference evidence="8" key="1">
    <citation type="submission" date="2011-12" db="EMBL/GenBank/DDBJ databases">
        <title>The complete genome of chromosome of Sulfobacillus acidophilus DSM 10332.</title>
        <authorList>
            <person name="Lucas S."/>
            <person name="Han J."/>
            <person name="Lapidus A."/>
            <person name="Bruce D."/>
            <person name="Goodwin L."/>
            <person name="Pitluck S."/>
            <person name="Peters L."/>
            <person name="Kyrpides N."/>
            <person name="Mavromatis K."/>
            <person name="Ivanova N."/>
            <person name="Mikhailova N."/>
            <person name="Chertkov O."/>
            <person name="Saunders E."/>
            <person name="Detter J.C."/>
            <person name="Tapia R."/>
            <person name="Han C."/>
            <person name="Land M."/>
            <person name="Hauser L."/>
            <person name="Markowitz V."/>
            <person name="Cheng J.-F."/>
            <person name="Hugenholtz P."/>
            <person name="Woyke T."/>
            <person name="Wu D."/>
            <person name="Pukall R."/>
            <person name="Gehrich-Schroeter G."/>
            <person name="Schneider S."/>
            <person name="Klenk H.-P."/>
            <person name="Eisen J.A."/>
        </authorList>
    </citation>
    <scope>NUCLEOTIDE SEQUENCE [LARGE SCALE GENOMIC DNA]</scope>
    <source>
        <strain evidence="8">ATCC 700253 / DSM 10332 / NAL</strain>
    </source>
</reference>
<dbReference type="PATRIC" id="fig|679936.5.peg.1368"/>
<dbReference type="GO" id="GO:0009228">
    <property type="term" value="P:thiamine biosynthetic process"/>
    <property type="evidence" value="ECO:0007669"/>
    <property type="project" value="UniProtKB-KW"/>
</dbReference>
<evidence type="ECO:0000313" key="7">
    <source>
        <dbReference type="EMBL" id="AEW04802.1"/>
    </source>
</evidence>
<organism evidence="7 8">
    <name type="scientific">Sulfobacillus acidophilus (strain ATCC 700253 / DSM 10332 / NAL)</name>
    <dbReference type="NCBI Taxonomy" id="679936"/>
    <lineage>
        <taxon>Bacteria</taxon>
        <taxon>Bacillati</taxon>
        <taxon>Bacillota</taxon>
        <taxon>Clostridia</taxon>
        <taxon>Eubacteriales</taxon>
        <taxon>Clostridiales Family XVII. Incertae Sedis</taxon>
        <taxon>Sulfobacillus</taxon>
    </lineage>
</organism>
<keyword evidence="8" id="KW-1185">Reference proteome</keyword>
<reference evidence="7 8" key="2">
    <citation type="journal article" date="2012" name="Stand. Genomic Sci.">
        <title>Complete genome sequence of the moderately thermophilic mineral-sulfide-oxidizing firmicute Sulfobacillus acidophilus type strain (NAL(T)).</title>
        <authorList>
            <person name="Anderson I."/>
            <person name="Chertkov O."/>
            <person name="Chen A."/>
            <person name="Saunders E."/>
            <person name="Lapidus A."/>
            <person name="Nolan M."/>
            <person name="Lucas S."/>
            <person name="Hammon N."/>
            <person name="Deshpande S."/>
            <person name="Cheng J.F."/>
            <person name="Han C."/>
            <person name="Tapia R."/>
            <person name="Goodwin L.A."/>
            <person name="Pitluck S."/>
            <person name="Liolios K."/>
            <person name="Pagani I."/>
            <person name="Ivanova N."/>
            <person name="Mikhailova N."/>
            <person name="Pati A."/>
            <person name="Palaniappan K."/>
            <person name="Land M."/>
            <person name="Pan C."/>
            <person name="Rohde M."/>
            <person name="Pukall R."/>
            <person name="Goker M."/>
            <person name="Detter J.C."/>
            <person name="Woyke T."/>
            <person name="Bristow J."/>
            <person name="Eisen J.A."/>
            <person name="Markowitz V."/>
            <person name="Hugenholtz P."/>
            <person name="Kyrpides N.C."/>
            <person name="Klenk H.P."/>
            <person name="Mavromatis K."/>
        </authorList>
    </citation>
    <scope>NUCLEOTIDE SEQUENCE [LARGE SCALE GENOMIC DNA]</scope>
    <source>
        <strain evidence="8">ATCC 700253 / DSM 10332 / NAL</strain>
    </source>
</reference>
<dbReference type="InterPro" id="IPR012727">
    <property type="entry name" value="Gly_oxidase_ThiO"/>
</dbReference>
<dbReference type="InterPro" id="IPR036188">
    <property type="entry name" value="FAD/NAD-bd_sf"/>
</dbReference>
<dbReference type="EMBL" id="CP003179">
    <property type="protein sequence ID" value="AEW04802.1"/>
    <property type="molecule type" value="Genomic_DNA"/>
</dbReference>
<evidence type="ECO:0000256" key="4">
    <source>
        <dbReference type="ARBA" id="ARBA00049872"/>
    </source>
</evidence>
<dbReference type="Proteomes" id="UP000005439">
    <property type="component" value="Chromosome"/>
</dbReference>
<gene>
    <name evidence="7" type="ordered locus">Sulac_1305</name>
</gene>
<dbReference type="Pfam" id="PF01266">
    <property type="entry name" value="DAO"/>
    <property type="match status" value="1"/>
</dbReference>
<evidence type="ECO:0000313" key="8">
    <source>
        <dbReference type="Proteomes" id="UP000005439"/>
    </source>
</evidence>
<comment type="catalytic activity">
    <reaction evidence="4">
        <text>glycine + O2 + H2O = glyoxylate + H2O2 + NH4(+)</text>
        <dbReference type="Rhea" id="RHEA:11532"/>
        <dbReference type="ChEBI" id="CHEBI:15377"/>
        <dbReference type="ChEBI" id="CHEBI:15379"/>
        <dbReference type="ChEBI" id="CHEBI:16240"/>
        <dbReference type="ChEBI" id="CHEBI:28938"/>
        <dbReference type="ChEBI" id="CHEBI:36655"/>
        <dbReference type="ChEBI" id="CHEBI:57305"/>
        <dbReference type="EC" id="1.4.3.19"/>
    </reaction>
</comment>
<dbReference type="UniPathway" id="UPA00060"/>
<dbReference type="HOGENOM" id="CLU_007884_4_5_9"/>
<sequence>MGYDVIVVGGGIIGQAITFRLATAGFRVALVEAGEPGGQATRAAAGILSPAAEAAVTSPLWPLMRESLRLYPEWVTRVEQHSGIRPELFLDGVLITALESDAADLARRQEVLRAAGVAAEWWSPTVVADHIPGLAPLHPLALWIPGEGQIEAPRWLRALTDAARHFHADQFWGEPVVQWVTDATGRWIGVKTPRQTLYGERMIVATGAWTYQLWSPGLVVKPIRGQVAALRTATRWTPEVVFFGHGYLVPKADGRLIIGATEDDAGYDTRVTLEGIQQLGDIARRFRIDASHIYWERSWAGLRPATPDGLPILGPVPGHDEAFLATGHYRNGILLAPVTGELAALWVEGHWSEAAVDIRPFRPGRFQDMDDNPRA</sequence>
<proteinExistence type="predicted"/>
<dbReference type="PANTHER" id="PTHR13847:SF289">
    <property type="entry name" value="GLYCINE OXIDASE"/>
    <property type="match status" value="1"/>
</dbReference>
<evidence type="ECO:0000256" key="1">
    <source>
        <dbReference type="ARBA" id="ARBA00004948"/>
    </source>
</evidence>
<feature type="domain" description="FAD dependent oxidoreductase" evidence="6">
    <location>
        <begin position="4"/>
        <end position="344"/>
    </location>
</feature>
<evidence type="ECO:0000256" key="2">
    <source>
        <dbReference type="ARBA" id="ARBA00022977"/>
    </source>
</evidence>
<dbReference type="GO" id="GO:0043799">
    <property type="term" value="F:glycine oxidase activity"/>
    <property type="evidence" value="ECO:0007669"/>
    <property type="project" value="UniProtKB-EC"/>
</dbReference>
<keyword evidence="2" id="KW-0784">Thiamine biosynthesis</keyword>
<dbReference type="GO" id="GO:0005737">
    <property type="term" value="C:cytoplasm"/>
    <property type="evidence" value="ECO:0007669"/>
    <property type="project" value="TreeGrafter"/>
</dbReference>
<evidence type="ECO:0000259" key="6">
    <source>
        <dbReference type="Pfam" id="PF01266"/>
    </source>
</evidence>